<dbReference type="InterPro" id="IPR004358">
    <property type="entry name" value="Sig_transdc_His_kin-like_C"/>
</dbReference>
<evidence type="ECO:0000256" key="6">
    <source>
        <dbReference type="ARBA" id="ARBA00022777"/>
    </source>
</evidence>
<evidence type="ECO:0000259" key="9">
    <source>
        <dbReference type="PROSITE" id="PS50109"/>
    </source>
</evidence>
<sequence>MNIDLMILDNNPVSRNCISEKIRAINNIDGKADHDRVNDNNPPQSMSANKPITLSIYDTDNFRDAVNTINRLKIDIVIINISSIDIDKYKEDCKQLRSIYSFSPIVALSNSAKAHDLEYFDYIGFDDVLDIAIITPNILWRVITSAIQRSKNYHSFHTSNQRKLISNSLLKLLLDKKSLINVAESSCQIINAKNSSSNYNSASIYTVHDDKVECIAHSGVKDSEDTVFEFQKKIYSLKHSGEFTDDFKYIRRDLDNRTRFTIPLKNKNTIFAFLKIETEHGIVHPSEELRYYKDMSKTLSDIFILAQERERFEQVYRQNIRLINEMSSAAIGIDKFDSVTHWNHQAEIYFGISSADAIGKRLFGLKIECDWPVLISKLYDSLNDNVTSDRFDISYKKNGSEEDRILSIAITPFSESNGSFTGYLLLIDDITEKKHLEKRHQQSMYLESIGQLSAGIAHEINTPMQYISDNLSFLRDSFNDTARALKDIKKSLLSKTLDEDKLNAIFEKADFEYLSEELPLAFSQTTEGVNRVCTIVKAMKEYSHPNSEEKVATNINSCIESTIIISKHTWKYHSDMEVNLDPDLKDVMCHPGPFNEVILNIIVNAADAIKDRIGKDASIEKGKIKIQTLGKEDFAEIRISDTGGGIPQSIQEKIFDPFFTTKAIGKGTGQGLALSYSIIKERHKGELSFETVPGESTTFILQLPYK</sequence>
<dbReference type="Pfam" id="PF02518">
    <property type="entry name" value="HATPase_c"/>
    <property type="match status" value="1"/>
</dbReference>
<evidence type="ECO:0000256" key="4">
    <source>
        <dbReference type="ARBA" id="ARBA00022679"/>
    </source>
</evidence>
<proteinExistence type="predicted"/>
<dbReference type="Gene3D" id="3.30.565.10">
    <property type="entry name" value="Histidine kinase-like ATPase, C-terminal domain"/>
    <property type="match status" value="1"/>
</dbReference>
<dbReference type="Gene3D" id="1.10.287.130">
    <property type="match status" value="1"/>
</dbReference>
<evidence type="ECO:0000256" key="5">
    <source>
        <dbReference type="ARBA" id="ARBA00022741"/>
    </source>
</evidence>
<organism evidence="11 12">
    <name type="scientific">Oleispira antarctica RB-8</name>
    <dbReference type="NCBI Taxonomy" id="698738"/>
    <lineage>
        <taxon>Bacteria</taxon>
        <taxon>Pseudomonadati</taxon>
        <taxon>Pseudomonadota</taxon>
        <taxon>Gammaproteobacteria</taxon>
        <taxon>Oceanospirillales</taxon>
        <taxon>Oceanospirillaceae</taxon>
        <taxon>Oleispira</taxon>
    </lineage>
</organism>
<dbReference type="InterPro" id="IPR036890">
    <property type="entry name" value="HATPase_C_sf"/>
</dbReference>
<keyword evidence="8" id="KW-0902">Two-component regulatory system</keyword>
<dbReference type="Proteomes" id="UP000032749">
    <property type="component" value="Chromosome"/>
</dbReference>
<dbReference type="GO" id="GO:0005524">
    <property type="term" value="F:ATP binding"/>
    <property type="evidence" value="ECO:0007669"/>
    <property type="project" value="UniProtKB-KW"/>
</dbReference>
<dbReference type="SUPFAM" id="SSF55785">
    <property type="entry name" value="PYP-like sensor domain (PAS domain)"/>
    <property type="match status" value="1"/>
</dbReference>
<dbReference type="PRINTS" id="PR00344">
    <property type="entry name" value="BCTRLSENSOR"/>
</dbReference>
<dbReference type="PROSITE" id="PS50113">
    <property type="entry name" value="PAC"/>
    <property type="match status" value="1"/>
</dbReference>
<dbReference type="InterPro" id="IPR035965">
    <property type="entry name" value="PAS-like_dom_sf"/>
</dbReference>
<evidence type="ECO:0000313" key="11">
    <source>
        <dbReference type="EMBL" id="CCK76347.1"/>
    </source>
</evidence>
<dbReference type="CDD" id="cd00082">
    <property type="entry name" value="HisKA"/>
    <property type="match status" value="1"/>
</dbReference>
<dbReference type="SMART" id="SM00387">
    <property type="entry name" value="HATPase_c"/>
    <property type="match status" value="1"/>
</dbReference>
<dbReference type="SUPFAM" id="SSF55874">
    <property type="entry name" value="ATPase domain of HSP90 chaperone/DNA topoisomerase II/histidine kinase"/>
    <property type="match status" value="1"/>
</dbReference>
<dbReference type="InterPro" id="IPR000700">
    <property type="entry name" value="PAS-assoc_C"/>
</dbReference>
<keyword evidence="4" id="KW-0808">Transferase</keyword>
<evidence type="ECO:0000256" key="2">
    <source>
        <dbReference type="ARBA" id="ARBA00012438"/>
    </source>
</evidence>
<dbReference type="InterPro" id="IPR036097">
    <property type="entry name" value="HisK_dim/P_sf"/>
</dbReference>
<dbReference type="Gene3D" id="3.40.50.2300">
    <property type="match status" value="1"/>
</dbReference>
<evidence type="ECO:0000256" key="1">
    <source>
        <dbReference type="ARBA" id="ARBA00000085"/>
    </source>
</evidence>
<dbReference type="InterPro" id="IPR005467">
    <property type="entry name" value="His_kinase_dom"/>
</dbReference>
<dbReference type="Pfam" id="PF00989">
    <property type="entry name" value="PAS"/>
    <property type="match status" value="1"/>
</dbReference>
<dbReference type="InterPro" id="IPR000014">
    <property type="entry name" value="PAS"/>
</dbReference>
<dbReference type="HOGENOM" id="CLU_000445_114_39_6"/>
<dbReference type="InterPro" id="IPR013767">
    <property type="entry name" value="PAS_fold"/>
</dbReference>
<keyword evidence="6" id="KW-0418">Kinase</keyword>
<keyword evidence="3" id="KW-0597">Phosphoprotein</keyword>
<dbReference type="GO" id="GO:0000155">
    <property type="term" value="F:phosphorelay sensor kinase activity"/>
    <property type="evidence" value="ECO:0007669"/>
    <property type="project" value="InterPro"/>
</dbReference>
<dbReference type="SUPFAM" id="SSF47384">
    <property type="entry name" value="Homodimeric domain of signal transducing histidine kinase"/>
    <property type="match status" value="1"/>
</dbReference>
<dbReference type="EC" id="2.7.13.3" evidence="2"/>
<dbReference type="PROSITE" id="PS50109">
    <property type="entry name" value="HIS_KIN"/>
    <property type="match status" value="1"/>
</dbReference>
<protein>
    <recommendedName>
        <fullName evidence="2">histidine kinase</fullName>
        <ecNumber evidence="2">2.7.13.3</ecNumber>
    </recommendedName>
</protein>
<dbReference type="Gene3D" id="3.30.450.20">
    <property type="entry name" value="PAS domain"/>
    <property type="match status" value="1"/>
</dbReference>
<dbReference type="PANTHER" id="PTHR43065:SF46">
    <property type="entry name" value="C4-DICARBOXYLATE TRANSPORT SENSOR PROTEIN DCTB"/>
    <property type="match status" value="1"/>
</dbReference>
<dbReference type="EMBL" id="FO203512">
    <property type="protein sequence ID" value="CCK76347.1"/>
    <property type="molecule type" value="Genomic_DNA"/>
</dbReference>
<keyword evidence="12" id="KW-1185">Reference proteome</keyword>
<dbReference type="CDD" id="cd00130">
    <property type="entry name" value="PAS"/>
    <property type="match status" value="1"/>
</dbReference>
<evidence type="ECO:0000256" key="3">
    <source>
        <dbReference type="ARBA" id="ARBA00022553"/>
    </source>
</evidence>
<gene>
    <name evidence="11" type="ORF">OLEAN_C21710</name>
</gene>
<dbReference type="InterPro" id="IPR003661">
    <property type="entry name" value="HisK_dim/P_dom"/>
</dbReference>
<dbReference type="GO" id="GO:0006355">
    <property type="term" value="P:regulation of DNA-templated transcription"/>
    <property type="evidence" value="ECO:0007669"/>
    <property type="project" value="InterPro"/>
</dbReference>
<evidence type="ECO:0000259" key="10">
    <source>
        <dbReference type="PROSITE" id="PS50113"/>
    </source>
</evidence>
<evidence type="ECO:0000313" key="12">
    <source>
        <dbReference type="Proteomes" id="UP000032749"/>
    </source>
</evidence>
<dbReference type="STRING" id="698738.OLEAN_C21710"/>
<dbReference type="NCBIfam" id="TIGR00229">
    <property type="entry name" value="sensory_box"/>
    <property type="match status" value="1"/>
</dbReference>
<dbReference type="AlphaFoldDB" id="R4YN35"/>
<dbReference type="KEGG" id="oai:OLEAN_C21710"/>
<feature type="domain" description="Histidine kinase" evidence="9">
    <location>
        <begin position="455"/>
        <end position="706"/>
    </location>
</feature>
<keyword evidence="5" id="KW-0547">Nucleotide-binding</keyword>
<feature type="domain" description="PAC" evidence="10">
    <location>
        <begin position="387"/>
        <end position="442"/>
    </location>
</feature>
<evidence type="ECO:0000256" key="7">
    <source>
        <dbReference type="ARBA" id="ARBA00022840"/>
    </source>
</evidence>
<dbReference type="InterPro" id="IPR003594">
    <property type="entry name" value="HATPase_dom"/>
</dbReference>
<reference evidence="11 12" key="1">
    <citation type="journal article" date="2013" name="Nat. Commun.">
        <title>Genome sequence and functional genomic analysis of the oil-degrading bacterium Oleispira antarctica.</title>
        <authorList>
            <person name="Kube M."/>
            <person name="Chernikova T.N."/>
            <person name="Al-Ramahi Y."/>
            <person name="Beloqui A."/>
            <person name="Lopez-Cortez N."/>
            <person name="Guazzaroni M.E."/>
            <person name="Heipieper H.J."/>
            <person name="Klages S."/>
            <person name="Kotsyurbenko O.R."/>
            <person name="Langer I."/>
            <person name="Nechitaylo T.Y."/>
            <person name="Lunsdorf H."/>
            <person name="Fernandez M."/>
            <person name="Juarez S."/>
            <person name="Ciordia S."/>
            <person name="Singer A."/>
            <person name="Kagan O."/>
            <person name="Egorova O."/>
            <person name="Petit P.A."/>
            <person name="Stogios P."/>
            <person name="Kim Y."/>
            <person name="Tchigvintsev A."/>
            <person name="Flick R."/>
            <person name="Denaro R."/>
            <person name="Genovese M."/>
            <person name="Albar J.P."/>
            <person name="Reva O.N."/>
            <person name="Martinez-Gomariz M."/>
            <person name="Tran H."/>
            <person name="Ferrer M."/>
            <person name="Savchenko A."/>
            <person name="Yakunin A.F."/>
            <person name="Yakimov M.M."/>
            <person name="Golyshina O.V."/>
            <person name="Reinhardt R."/>
            <person name="Golyshin P.N."/>
        </authorList>
    </citation>
    <scope>NUCLEOTIDE SEQUENCE [LARGE SCALE GENOMIC DNA]</scope>
</reference>
<name>R4YN35_OLEAN</name>
<accession>R4YN35</accession>
<evidence type="ECO:0000256" key="8">
    <source>
        <dbReference type="ARBA" id="ARBA00023012"/>
    </source>
</evidence>
<dbReference type="PANTHER" id="PTHR43065">
    <property type="entry name" value="SENSOR HISTIDINE KINASE"/>
    <property type="match status" value="1"/>
</dbReference>
<keyword evidence="7" id="KW-0067">ATP-binding</keyword>
<dbReference type="OrthoDB" id="1931120at2"/>
<comment type="catalytic activity">
    <reaction evidence="1">
        <text>ATP + protein L-histidine = ADP + protein N-phospho-L-histidine.</text>
        <dbReference type="EC" id="2.7.13.3"/>
    </reaction>
</comment>